<keyword evidence="1" id="KW-0472">Membrane</keyword>
<evidence type="ECO:0000313" key="2">
    <source>
        <dbReference type="EMBL" id="CAH3126956.1"/>
    </source>
</evidence>
<sequence>MAIQAQTIRVKLQSWITVLVILMFTTSFQGSDGRPTSRNLTDTRCLHRLRHRYLFVEYGLHPSNDTQINGESNRYSGEKGGTTGYCPWVWAFDEDVDRIPRYLAKAECPLCGFQCRQVRYWHSTLVQRCTGRSSAFCTWKRKEVPLAISFIYDP</sequence>
<accession>A0ABN8NZ80</accession>
<dbReference type="Proteomes" id="UP001159405">
    <property type="component" value="Unassembled WGS sequence"/>
</dbReference>
<keyword evidence="1" id="KW-1133">Transmembrane helix</keyword>
<dbReference type="EMBL" id="CALNXK010000043">
    <property type="protein sequence ID" value="CAH3126956.1"/>
    <property type="molecule type" value="Genomic_DNA"/>
</dbReference>
<proteinExistence type="predicted"/>
<keyword evidence="1" id="KW-0812">Transmembrane</keyword>
<evidence type="ECO:0000256" key="1">
    <source>
        <dbReference type="SAM" id="Phobius"/>
    </source>
</evidence>
<reference evidence="2 3" key="1">
    <citation type="submission" date="2022-05" db="EMBL/GenBank/DDBJ databases">
        <authorList>
            <consortium name="Genoscope - CEA"/>
            <person name="William W."/>
        </authorList>
    </citation>
    <scope>NUCLEOTIDE SEQUENCE [LARGE SCALE GENOMIC DNA]</scope>
</reference>
<feature type="transmembrane region" description="Helical" evidence="1">
    <location>
        <begin position="12"/>
        <end position="30"/>
    </location>
</feature>
<keyword evidence="3" id="KW-1185">Reference proteome</keyword>
<name>A0ABN8NZ80_9CNID</name>
<dbReference type="InterPro" id="IPR029034">
    <property type="entry name" value="Cystine-knot_cytokine"/>
</dbReference>
<protein>
    <submittedName>
        <fullName evidence="2">Uncharacterized protein</fullName>
    </submittedName>
</protein>
<gene>
    <name evidence="2" type="ORF">PLOB_00032722</name>
</gene>
<dbReference type="SUPFAM" id="SSF57501">
    <property type="entry name" value="Cystine-knot cytokines"/>
    <property type="match status" value="1"/>
</dbReference>
<comment type="caution">
    <text evidence="2">The sequence shown here is derived from an EMBL/GenBank/DDBJ whole genome shotgun (WGS) entry which is preliminary data.</text>
</comment>
<evidence type="ECO:0000313" key="3">
    <source>
        <dbReference type="Proteomes" id="UP001159405"/>
    </source>
</evidence>
<organism evidence="2 3">
    <name type="scientific">Porites lobata</name>
    <dbReference type="NCBI Taxonomy" id="104759"/>
    <lineage>
        <taxon>Eukaryota</taxon>
        <taxon>Metazoa</taxon>
        <taxon>Cnidaria</taxon>
        <taxon>Anthozoa</taxon>
        <taxon>Hexacorallia</taxon>
        <taxon>Scleractinia</taxon>
        <taxon>Fungiina</taxon>
        <taxon>Poritidae</taxon>
        <taxon>Porites</taxon>
    </lineage>
</organism>